<keyword evidence="2" id="KW-0238">DNA-binding</keyword>
<dbReference type="InterPro" id="IPR050807">
    <property type="entry name" value="TransReg_Diox_bact_type"/>
</dbReference>
<keyword evidence="3" id="KW-0804">Transcription</keyword>
<dbReference type="Pfam" id="PF01381">
    <property type="entry name" value="HTH_3"/>
    <property type="match status" value="1"/>
</dbReference>
<dbReference type="SMART" id="SM00530">
    <property type="entry name" value="HTH_XRE"/>
    <property type="match status" value="1"/>
</dbReference>
<dbReference type="PANTHER" id="PTHR46797">
    <property type="entry name" value="HTH-TYPE TRANSCRIPTIONAL REGULATOR"/>
    <property type="match status" value="1"/>
</dbReference>
<dbReference type="Proteomes" id="UP000609323">
    <property type="component" value="Unassembled WGS sequence"/>
</dbReference>
<gene>
    <name evidence="5" type="ORF">GCM10010917_38130</name>
</gene>
<dbReference type="RefSeq" id="WP_094094578.1">
    <property type="nucleotide sequence ID" value="NZ_BMHF01000019.1"/>
</dbReference>
<organism evidence="5 6">
    <name type="scientific">Paenibacillus physcomitrellae</name>
    <dbReference type="NCBI Taxonomy" id="1619311"/>
    <lineage>
        <taxon>Bacteria</taxon>
        <taxon>Bacillati</taxon>
        <taxon>Bacillota</taxon>
        <taxon>Bacilli</taxon>
        <taxon>Bacillales</taxon>
        <taxon>Paenibacillaceae</taxon>
        <taxon>Paenibacillus</taxon>
    </lineage>
</organism>
<protein>
    <recommendedName>
        <fullName evidence="4">HTH cro/C1-type domain-containing protein</fullName>
    </recommendedName>
</protein>
<dbReference type="SUPFAM" id="SSF47413">
    <property type="entry name" value="lambda repressor-like DNA-binding domains"/>
    <property type="match status" value="1"/>
</dbReference>
<evidence type="ECO:0000313" key="5">
    <source>
        <dbReference type="EMBL" id="GGA49235.1"/>
    </source>
</evidence>
<dbReference type="InterPro" id="IPR010982">
    <property type="entry name" value="Lambda_DNA-bd_dom_sf"/>
</dbReference>
<evidence type="ECO:0000313" key="6">
    <source>
        <dbReference type="Proteomes" id="UP000609323"/>
    </source>
</evidence>
<evidence type="ECO:0000256" key="1">
    <source>
        <dbReference type="ARBA" id="ARBA00023015"/>
    </source>
</evidence>
<dbReference type="EMBL" id="BMHF01000019">
    <property type="protein sequence ID" value="GGA49235.1"/>
    <property type="molecule type" value="Genomic_DNA"/>
</dbReference>
<accession>A0ABQ1GSZ4</accession>
<feature type="domain" description="HTH cro/C1-type" evidence="4">
    <location>
        <begin position="10"/>
        <end position="64"/>
    </location>
</feature>
<keyword evidence="1" id="KW-0805">Transcription regulation</keyword>
<dbReference type="PROSITE" id="PS50943">
    <property type="entry name" value="HTH_CROC1"/>
    <property type="match status" value="1"/>
</dbReference>
<sequence length="112" mass="13040">MDYTKLGKRLREERLKLNLTQEKLAEKVEVSEAYIGQIERGERSLSLDTLIKLVNQFGVTVDFLLQDSVSSNNEQFFEALKQIVNNRSIQEKQMALDMLKVLFSHLDHLNEQ</sequence>
<proteinExistence type="predicted"/>
<dbReference type="PANTHER" id="PTHR46797:SF23">
    <property type="entry name" value="HTH-TYPE TRANSCRIPTIONAL REGULATOR SUTR"/>
    <property type="match status" value="1"/>
</dbReference>
<keyword evidence="6" id="KW-1185">Reference proteome</keyword>
<evidence type="ECO:0000256" key="2">
    <source>
        <dbReference type="ARBA" id="ARBA00023125"/>
    </source>
</evidence>
<comment type="caution">
    <text evidence="5">The sequence shown here is derived from an EMBL/GenBank/DDBJ whole genome shotgun (WGS) entry which is preliminary data.</text>
</comment>
<dbReference type="CDD" id="cd00093">
    <property type="entry name" value="HTH_XRE"/>
    <property type="match status" value="1"/>
</dbReference>
<evidence type="ECO:0000256" key="3">
    <source>
        <dbReference type="ARBA" id="ARBA00023163"/>
    </source>
</evidence>
<reference evidence="6" key="1">
    <citation type="journal article" date="2019" name="Int. J. Syst. Evol. Microbiol.">
        <title>The Global Catalogue of Microorganisms (GCM) 10K type strain sequencing project: providing services to taxonomists for standard genome sequencing and annotation.</title>
        <authorList>
            <consortium name="The Broad Institute Genomics Platform"/>
            <consortium name="The Broad Institute Genome Sequencing Center for Infectious Disease"/>
            <person name="Wu L."/>
            <person name="Ma J."/>
        </authorList>
    </citation>
    <scope>NUCLEOTIDE SEQUENCE [LARGE SCALE GENOMIC DNA]</scope>
    <source>
        <strain evidence="6">CGMCC 1.15044</strain>
    </source>
</reference>
<dbReference type="Gene3D" id="1.10.260.40">
    <property type="entry name" value="lambda repressor-like DNA-binding domains"/>
    <property type="match status" value="1"/>
</dbReference>
<name>A0ABQ1GSZ4_9BACL</name>
<evidence type="ECO:0000259" key="4">
    <source>
        <dbReference type="PROSITE" id="PS50943"/>
    </source>
</evidence>
<dbReference type="InterPro" id="IPR001387">
    <property type="entry name" value="Cro/C1-type_HTH"/>
</dbReference>